<gene>
    <name evidence="2" type="primary">CKLF</name>
</gene>
<evidence type="ECO:0000313" key="2">
    <source>
        <dbReference type="Ensembl" id="ENSRFEP00010016201.1"/>
    </source>
</evidence>
<dbReference type="Proteomes" id="UP000472240">
    <property type="component" value="Chromosome 15"/>
</dbReference>
<dbReference type="RefSeq" id="XP_032983868.1">
    <property type="nucleotide sequence ID" value="XM_033127977.1"/>
</dbReference>
<protein>
    <submittedName>
        <fullName evidence="2">Chemokine like factor</fullName>
    </submittedName>
</protein>
<dbReference type="GeneID" id="117034722"/>
<keyword evidence="1" id="KW-0472">Membrane</keyword>
<feature type="transmembrane region" description="Helical" evidence="1">
    <location>
        <begin position="28"/>
        <end position="46"/>
    </location>
</feature>
<reference evidence="2 3" key="1">
    <citation type="journal article" date="2015" name="Annu Rev Anim Biosci">
        <title>The Genome 10K Project: a way forward.</title>
        <authorList>
            <person name="Koepfli K.P."/>
            <person name="Paten B."/>
            <person name="O'Brien S.J."/>
            <person name="Koepfli K.P."/>
            <person name="Paten B."/>
            <person name="Antunes A."/>
            <person name="Belov K."/>
            <person name="Bustamante C."/>
            <person name="Castoe T.A."/>
            <person name="Clawson H."/>
            <person name="Crawford A.J."/>
            <person name="Diekhans M."/>
            <person name="Distel D."/>
            <person name="Durbin R."/>
            <person name="Earl D."/>
            <person name="Fujita M.K."/>
            <person name="Gamble T."/>
            <person name="Georges A."/>
            <person name="Gemmell N."/>
            <person name="Gilbert M.T."/>
            <person name="Graves J.M."/>
            <person name="Green R.E."/>
            <person name="Hickey G."/>
            <person name="Jarvis E.D."/>
            <person name="Johnson W."/>
            <person name="Komissarov A."/>
            <person name="Korf I."/>
            <person name="Kuhn R."/>
            <person name="Larkin D.M."/>
            <person name="Lewin H."/>
            <person name="Lopez J.V."/>
            <person name="Ma J."/>
            <person name="Marques-Bonet T."/>
            <person name="Miller W."/>
            <person name="Murphy R."/>
            <person name="Pevzner P."/>
            <person name="Shapiro B."/>
            <person name="Steiner C."/>
            <person name="Tamazian G."/>
            <person name="Venkatesh B."/>
            <person name="Wang J."/>
            <person name="Wayne R."/>
            <person name="Wiley E."/>
            <person name="Yang H."/>
            <person name="Zhang G."/>
            <person name="Haussler D."/>
            <person name="Ryder O."/>
            <person name="O'Brien S.J."/>
        </authorList>
    </citation>
    <scope>NUCLEOTIDE SEQUENCE</scope>
</reference>
<reference evidence="2" key="5">
    <citation type="submission" date="2025-09" db="UniProtKB">
        <authorList>
            <consortium name="Ensembl"/>
        </authorList>
    </citation>
    <scope>IDENTIFICATION</scope>
</reference>
<organism evidence="2 3">
    <name type="scientific">Rhinolophus ferrumequinum</name>
    <name type="common">Greater horseshoe bat</name>
    <dbReference type="NCBI Taxonomy" id="59479"/>
    <lineage>
        <taxon>Eukaryota</taxon>
        <taxon>Metazoa</taxon>
        <taxon>Chordata</taxon>
        <taxon>Craniata</taxon>
        <taxon>Vertebrata</taxon>
        <taxon>Euteleostomi</taxon>
        <taxon>Mammalia</taxon>
        <taxon>Eutheria</taxon>
        <taxon>Laurasiatheria</taxon>
        <taxon>Chiroptera</taxon>
        <taxon>Yinpterochiroptera</taxon>
        <taxon>Rhinolophoidea</taxon>
        <taxon>Rhinolophidae</taxon>
        <taxon>Rhinolophinae</taxon>
        <taxon>Rhinolophus</taxon>
    </lineage>
</organism>
<dbReference type="Ensembl" id="ENSRFET00010017684.1">
    <property type="protein sequence ID" value="ENSRFEP00010016201.1"/>
    <property type="gene ID" value="ENSRFEG00010010959.1"/>
</dbReference>
<keyword evidence="1" id="KW-1133">Transmembrane helix</keyword>
<sequence length="93" mass="10170">MSALRLTQEQRPFYCSVKAFVKMLRLDIINSLVTATFMITISVLALTTDNTFTVLGGVLGLLAAVCCLADAALIYRKLLFNPSGPFQKSPDKI</sequence>
<accession>A0A671ESF4</accession>
<evidence type="ECO:0000313" key="3">
    <source>
        <dbReference type="Proteomes" id="UP000472240"/>
    </source>
</evidence>
<dbReference type="AlphaFoldDB" id="A0A671ESF4"/>
<reference evidence="3" key="3">
    <citation type="submission" date="2018-12" db="EMBL/GenBank/DDBJ databases">
        <title>G10K-VGP greater horseshoe bat female genome, primary haplotype.</title>
        <authorList>
            <person name="Teeling E."/>
            <person name="Myers G."/>
            <person name="Vernes S."/>
            <person name="Pippel M."/>
            <person name="Winkler S."/>
            <person name="Fedrigo O."/>
            <person name="Rhie A."/>
            <person name="Koren S."/>
            <person name="Phillippy A."/>
            <person name="Lewin H."/>
            <person name="Damas J."/>
            <person name="Howe K."/>
            <person name="Mountcastle J."/>
            <person name="Jarvis E.D."/>
        </authorList>
    </citation>
    <scope>NUCLEOTIDE SEQUENCE [LARGE SCALE GENOMIC DNA]</scope>
</reference>
<keyword evidence="3" id="KW-1185">Reference proteome</keyword>
<dbReference type="GeneTree" id="ENSGT00940000162264"/>
<keyword evidence="1" id="KW-0812">Transmembrane</keyword>
<dbReference type="CTD" id="51192"/>
<name>A0A671ESF4_RHIFE</name>
<proteinExistence type="predicted"/>
<feature type="transmembrane region" description="Helical" evidence="1">
    <location>
        <begin position="52"/>
        <end position="75"/>
    </location>
</feature>
<evidence type="ECO:0000256" key="1">
    <source>
        <dbReference type="SAM" id="Phobius"/>
    </source>
</evidence>
<reference evidence="2" key="4">
    <citation type="submission" date="2025-08" db="UniProtKB">
        <authorList>
            <consortium name="Ensembl"/>
        </authorList>
    </citation>
    <scope>IDENTIFICATION</scope>
</reference>
<reference evidence="2 3" key="2">
    <citation type="journal article" date="2018" name="Annu Rev Anim Biosci">
        <title>Bat Biology, Genomes, and the Bat1K Project: To Generate Chromosome-Level Genomes for All Living Bat Species.</title>
        <authorList>
            <person name="Teeling E.C."/>
            <person name="Vernes S.C."/>
            <person name="Davalos L.M."/>
            <person name="Ray D.A."/>
            <person name="Gilbert M.T.P."/>
            <person name="Myers E."/>
        </authorList>
    </citation>
    <scope>NUCLEOTIDE SEQUENCE</scope>
</reference>